<comment type="subcellular location">
    <subcellularLocation>
        <location evidence="1">Cytoplasm</location>
    </subcellularLocation>
</comment>
<evidence type="ECO:0000313" key="12">
    <source>
        <dbReference type="Proteomes" id="UP000252585"/>
    </source>
</evidence>
<dbReference type="GO" id="GO:0003700">
    <property type="term" value="F:DNA-binding transcription factor activity"/>
    <property type="evidence" value="ECO:0007669"/>
    <property type="project" value="InterPro"/>
</dbReference>
<keyword evidence="3 8" id="KW-0597">Phosphoprotein</keyword>
<dbReference type="OrthoDB" id="342399at2"/>
<dbReference type="Gene3D" id="3.40.50.2300">
    <property type="match status" value="1"/>
</dbReference>
<evidence type="ECO:0000259" key="10">
    <source>
        <dbReference type="PROSITE" id="PS50110"/>
    </source>
</evidence>
<dbReference type="InterPro" id="IPR018060">
    <property type="entry name" value="HTH_AraC"/>
</dbReference>
<reference evidence="11 12" key="1">
    <citation type="submission" date="2018-07" db="EMBL/GenBank/DDBJ databases">
        <title>Genomic Encyclopedia of Type Strains, Phase IV (KMG-IV): sequencing the most valuable type-strain genomes for metagenomic binning, comparative biology and taxonomic classification.</title>
        <authorList>
            <person name="Goeker M."/>
        </authorList>
    </citation>
    <scope>NUCLEOTIDE SEQUENCE [LARGE SCALE GENOMIC DNA]</scope>
    <source>
        <strain evidence="11 12">DSM 27696</strain>
    </source>
</reference>
<protein>
    <submittedName>
        <fullName evidence="11">Two-component system response regulator YesN</fullName>
    </submittedName>
</protein>
<name>A0A368Y3Z2_9BACI</name>
<dbReference type="Pfam" id="PF12833">
    <property type="entry name" value="HTH_18"/>
    <property type="match status" value="1"/>
</dbReference>
<keyword evidence="12" id="KW-1185">Reference proteome</keyword>
<accession>A0A368Y3Z2</accession>
<feature type="domain" description="Response regulatory" evidence="10">
    <location>
        <begin position="3"/>
        <end position="120"/>
    </location>
</feature>
<dbReference type="AlphaFoldDB" id="A0A368Y3Z2"/>
<evidence type="ECO:0000256" key="2">
    <source>
        <dbReference type="ARBA" id="ARBA00022490"/>
    </source>
</evidence>
<dbReference type="Proteomes" id="UP000252585">
    <property type="component" value="Unassembled WGS sequence"/>
</dbReference>
<feature type="domain" description="HTH araC/xylS-type" evidence="9">
    <location>
        <begin position="396"/>
        <end position="495"/>
    </location>
</feature>
<keyword evidence="4" id="KW-0902">Two-component regulatory system</keyword>
<dbReference type="PROSITE" id="PS01124">
    <property type="entry name" value="HTH_ARAC_FAMILY_2"/>
    <property type="match status" value="1"/>
</dbReference>
<keyword evidence="5" id="KW-0805">Transcription regulation</keyword>
<dbReference type="GO" id="GO:0000160">
    <property type="term" value="P:phosphorelay signal transduction system"/>
    <property type="evidence" value="ECO:0007669"/>
    <property type="project" value="UniProtKB-KW"/>
</dbReference>
<dbReference type="CDD" id="cd17536">
    <property type="entry name" value="REC_YesN-like"/>
    <property type="match status" value="1"/>
</dbReference>
<dbReference type="RefSeq" id="WP_114351936.1">
    <property type="nucleotide sequence ID" value="NZ_QPJJ01000003.1"/>
</dbReference>
<dbReference type="InterPro" id="IPR001789">
    <property type="entry name" value="Sig_transdc_resp-reg_receiver"/>
</dbReference>
<evidence type="ECO:0000256" key="1">
    <source>
        <dbReference type="ARBA" id="ARBA00004496"/>
    </source>
</evidence>
<dbReference type="PANTHER" id="PTHR42713">
    <property type="entry name" value="HISTIDINE KINASE-RELATED"/>
    <property type="match status" value="1"/>
</dbReference>
<dbReference type="SUPFAM" id="SSF52172">
    <property type="entry name" value="CheY-like"/>
    <property type="match status" value="1"/>
</dbReference>
<organism evidence="11 12">
    <name type="scientific">Saliterribacillus persicus</name>
    <dbReference type="NCBI Taxonomy" id="930114"/>
    <lineage>
        <taxon>Bacteria</taxon>
        <taxon>Bacillati</taxon>
        <taxon>Bacillota</taxon>
        <taxon>Bacilli</taxon>
        <taxon>Bacillales</taxon>
        <taxon>Bacillaceae</taxon>
        <taxon>Saliterribacillus</taxon>
    </lineage>
</organism>
<evidence type="ECO:0000256" key="5">
    <source>
        <dbReference type="ARBA" id="ARBA00023015"/>
    </source>
</evidence>
<dbReference type="PROSITE" id="PS50110">
    <property type="entry name" value="RESPONSE_REGULATORY"/>
    <property type="match status" value="1"/>
</dbReference>
<evidence type="ECO:0000256" key="3">
    <source>
        <dbReference type="ARBA" id="ARBA00022553"/>
    </source>
</evidence>
<dbReference type="EMBL" id="QPJJ01000003">
    <property type="protein sequence ID" value="RCW74825.1"/>
    <property type="molecule type" value="Genomic_DNA"/>
</dbReference>
<dbReference type="SUPFAM" id="SSF46689">
    <property type="entry name" value="Homeodomain-like"/>
    <property type="match status" value="2"/>
</dbReference>
<evidence type="ECO:0000313" key="11">
    <source>
        <dbReference type="EMBL" id="RCW74825.1"/>
    </source>
</evidence>
<dbReference type="InterPro" id="IPR009057">
    <property type="entry name" value="Homeodomain-like_sf"/>
</dbReference>
<dbReference type="PANTHER" id="PTHR42713:SF3">
    <property type="entry name" value="TRANSCRIPTIONAL REGULATORY PROTEIN HPTR"/>
    <property type="match status" value="1"/>
</dbReference>
<evidence type="ECO:0000259" key="9">
    <source>
        <dbReference type="PROSITE" id="PS01124"/>
    </source>
</evidence>
<comment type="caution">
    <text evidence="11">The sequence shown here is derived from an EMBL/GenBank/DDBJ whole genome shotgun (WGS) entry which is preliminary data.</text>
</comment>
<dbReference type="Pfam" id="PF00072">
    <property type="entry name" value="Response_reg"/>
    <property type="match status" value="1"/>
</dbReference>
<dbReference type="SMART" id="SM00448">
    <property type="entry name" value="REC"/>
    <property type="match status" value="1"/>
</dbReference>
<keyword evidence="2" id="KW-0963">Cytoplasm</keyword>
<gene>
    <name evidence="11" type="ORF">DFR57_103121</name>
</gene>
<dbReference type="InterPro" id="IPR051552">
    <property type="entry name" value="HptR"/>
</dbReference>
<keyword evidence="7" id="KW-0804">Transcription</keyword>
<dbReference type="InterPro" id="IPR011006">
    <property type="entry name" value="CheY-like_superfamily"/>
</dbReference>
<proteinExistence type="predicted"/>
<sequence>MKKVFLVDDEAIIRRSMAKNIEWEKEGYFYCGDASDGETALPLIEKHKPDILITDIKMPFMDGLELSRKIKNIMPDIQIIILSGHDEFEYAQKAIEIQVAEYCLKPVSADDLHNILHKVSKQIDVIKAKYNKSIPTTGSLVNELCLRMTPSHQIISNAKDLGVDIIASYYMVVVVELDNNNQKLSDFLKEYSNLIHSNHSNLICVIKHDIEHLLQEKAYDIKEKLTKFDSKIFFGTGTIETRLDNITLSYHSALEELSYNKVIQRNIKSIYSQDDHTLNQIILGCDRKKLVHFLKLGKRDEVGAFILSYTSFLNKKDQLSSLFTYYFLMDFLITVYHFIEEREQVDKSIWKELQPFKRKINHIGDYQTIKNFMAEVLEIIFAYKDQNASKYGLIIEKVKIFIEENYSNPSISLQAIASEVNISPSYLSNLFSQETENTLTEYLTKTRIHYAKELLSNTNYKTYEIAYQVGYNDSHYFCHTFKKLTGMTTKEYKLKKSEKINF</sequence>
<dbReference type="GO" id="GO:0043565">
    <property type="term" value="F:sequence-specific DNA binding"/>
    <property type="evidence" value="ECO:0007669"/>
    <property type="project" value="InterPro"/>
</dbReference>
<evidence type="ECO:0000256" key="4">
    <source>
        <dbReference type="ARBA" id="ARBA00023012"/>
    </source>
</evidence>
<keyword evidence="6" id="KW-0238">DNA-binding</keyword>
<evidence type="ECO:0000256" key="8">
    <source>
        <dbReference type="PROSITE-ProRule" id="PRU00169"/>
    </source>
</evidence>
<dbReference type="Gene3D" id="1.10.10.60">
    <property type="entry name" value="Homeodomain-like"/>
    <property type="match status" value="2"/>
</dbReference>
<evidence type="ECO:0000256" key="7">
    <source>
        <dbReference type="ARBA" id="ARBA00023163"/>
    </source>
</evidence>
<dbReference type="GO" id="GO:0005737">
    <property type="term" value="C:cytoplasm"/>
    <property type="evidence" value="ECO:0007669"/>
    <property type="project" value="UniProtKB-SubCell"/>
</dbReference>
<feature type="modified residue" description="4-aspartylphosphate" evidence="8">
    <location>
        <position position="55"/>
    </location>
</feature>
<dbReference type="SMART" id="SM00342">
    <property type="entry name" value="HTH_ARAC"/>
    <property type="match status" value="1"/>
</dbReference>
<evidence type="ECO:0000256" key="6">
    <source>
        <dbReference type="ARBA" id="ARBA00023125"/>
    </source>
</evidence>